<name>A0A3L5TTH9_MYTGA</name>
<organism evidence="1 2">
    <name type="scientific">Mytilus galloprovincialis</name>
    <name type="common">Mediterranean mussel</name>
    <dbReference type="NCBI Taxonomy" id="29158"/>
    <lineage>
        <taxon>Eukaryota</taxon>
        <taxon>Metazoa</taxon>
        <taxon>Spiralia</taxon>
        <taxon>Lophotrochozoa</taxon>
        <taxon>Mollusca</taxon>
        <taxon>Bivalvia</taxon>
        <taxon>Autobranchia</taxon>
        <taxon>Pteriomorphia</taxon>
        <taxon>Mytilida</taxon>
        <taxon>Mytiloidea</taxon>
        <taxon>Mytilidae</taxon>
        <taxon>Mytilinae</taxon>
        <taxon>Mytilus</taxon>
    </lineage>
</organism>
<keyword evidence="2" id="KW-1185">Reference proteome</keyword>
<reference evidence="1 2" key="1">
    <citation type="journal article" date="2016" name="PLoS ONE">
        <title>A First Insight into the Genome of the Filter-Feeder Mussel Mytilus galloprovincialis.</title>
        <authorList>
            <person name="Murgarella M."/>
            <person name="Puiu D."/>
            <person name="Novoa B."/>
            <person name="Figueras A."/>
            <person name="Posada D."/>
            <person name="Canchaya C."/>
        </authorList>
    </citation>
    <scope>NUCLEOTIDE SEQUENCE [LARGE SCALE GENOMIC DNA]</scope>
    <source>
        <tissue evidence="1">Muscle</tissue>
    </source>
</reference>
<dbReference type="EMBL" id="KV584027">
    <property type="protein sequence ID" value="OPL33245.1"/>
    <property type="molecule type" value="Genomic_DNA"/>
</dbReference>
<evidence type="ECO:0000313" key="1">
    <source>
        <dbReference type="EMBL" id="OPL33245.1"/>
    </source>
</evidence>
<feature type="non-terminal residue" evidence="1">
    <location>
        <position position="1"/>
    </location>
</feature>
<evidence type="ECO:0000313" key="2">
    <source>
        <dbReference type="Proteomes" id="UP000266721"/>
    </source>
</evidence>
<dbReference type="Proteomes" id="UP000266721">
    <property type="component" value="Unassembled WGS sequence"/>
</dbReference>
<sequence>MEEHRKRIKNELSNNTTDLLQLLAEEKATRLNVGFIVFVHANAAKIDRGSQILFDPVRSNYGVDVSSLNTSGHFTWSIPYISYYKERNKQRLLCHFPK</sequence>
<comment type="caution">
    <text evidence="1">The sequence shown here is derived from an EMBL/GenBank/DDBJ whole genome shotgun (WGS) entry which is preliminary data.</text>
</comment>
<proteinExistence type="predicted"/>
<accession>A0A3L5TTH9</accession>
<gene>
    <name evidence="1" type="ORF">AM593_01077</name>
</gene>
<protein>
    <submittedName>
        <fullName evidence="1">Uncharacterized protein</fullName>
    </submittedName>
</protein>
<dbReference type="AlphaFoldDB" id="A0A3L5TTH9"/>